<evidence type="ECO:0000256" key="5">
    <source>
        <dbReference type="SAM" id="Phobius"/>
    </source>
</evidence>
<gene>
    <name evidence="7" type="ORF">AERYTH_00740</name>
</gene>
<dbReference type="GO" id="GO:0016020">
    <property type="term" value="C:membrane"/>
    <property type="evidence" value="ECO:0007669"/>
    <property type="project" value="UniProtKB-SubCell"/>
</dbReference>
<dbReference type="PANTHER" id="PTHR43310:SF1">
    <property type="entry name" value="SULFATE TRANSPORTER YBAR-RELATED"/>
    <property type="match status" value="1"/>
</dbReference>
<dbReference type="PANTHER" id="PTHR43310">
    <property type="entry name" value="SULFATE TRANSPORTER YBAR-RELATED"/>
    <property type="match status" value="1"/>
</dbReference>
<dbReference type="EMBL" id="CP011502">
    <property type="protein sequence ID" value="ALX03329.1"/>
    <property type="molecule type" value="Genomic_DNA"/>
</dbReference>
<feature type="transmembrane region" description="Helical" evidence="5">
    <location>
        <begin position="28"/>
        <end position="49"/>
    </location>
</feature>
<dbReference type="Proteomes" id="UP000067689">
    <property type="component" value="Chromosome"/>
</dbReference>
<dbReference type="InterPro" id="IPR002645">
    <property type="entry name" value="STAS_dom"/>
</dbReference>
<feature type="transmembrane region" description="Helical" evidence="5">
    <location>
        <begin position="309"/>
        <end position="342"/>
    </location>
</feature>
<proteinExistence type="predicted"/>
<feature type="domain" description="STAS" evidence="6">
    <location>
        <begin position="419"/>
        <end position="501"/>
    </location>
</feature>
<dbReference type="RefSeq" id="WP_067853312.1">
    <property type="nucleotide sequence ID" value="NZ_CP011502.1"/>
</dbReference>
<evidence type="ECO:0000256" key="4">
    <source>
        <dbReference type="ARBA" id="ARBA00023136"/>
    </source>
</evidence>
<comment type="subcellular location">
    <subcellularLocation>
        <location evidence="1">Membrane</location>
        <topology evidence="1">Multi-pass membrane protein</topology>
    </subcellularLocation>
</comment>
<dbReference type="CDD" id="cd07042">
    <property type="entry name" value="STAS_SulP_like_sulfate_transporter"/>
    <property type="match status" value="1"/>
</dbReference>
<evidence type="ECO:0000313" key="8">
    <source>
        <dbReference type="Proteomes" id="UP000067689"/>
    </source>
</evidence>
<dbReference type="OrthoDB" id="9771198at2"/>
<feature type="transmembrane region" description="Helical" evidence="5">
    <location>
        <begin position="99"/>
        <end position="123"/>
    </location>
</feature>
<dbReference type="Pfam" id="PF00916">
    <property type="entry name" value="Sulfate_transp"/>
    <property type="match status" value="2"/>
</dbReference>
<dbReference type="PROSITE" id="PS50801">
    <property type="entry name" value="STAS"/>
    <property type="match status" value="1"/>
</dbReference>
<dbReference type="InterPro" id="IPR036513">
    <property type="entry name" value="STAS_dom_sf"/>
</dbReference>
<protein>
    <submittedName>
        <fullName evidence="7">Sulfate permease</fullName>
    </submittedName>
</protein>
<dbReference type="SUPFAM" id="SSF52091">
    <property type="entry name" value="SpoIIaa-like"/>
    <property type="match status" value="1"/>
</dbReference>
<dbReference type="Gene3D" id="3.30.750.24">
    <property type="entry name" value="STAS domain"/>
    <property type="match status" value="1"/>
</dbReference>
<evidence type="ECO:0000256" key="1">
    <source>
        <dbReference type="ARBA" id="ARBA00004141"/>
    </source>
</evidence>
<keyword evidence="3 5" id="KW-1133">Transmembrane helix</keyword>
<keyword evidence="2 5" id="KW-0812">Transmembrane</keyword>
<keyword evidence="8" id="KW-1185">Reference proteome</keyword>
<organism evidence="7 8">
    <name type="scientific">Aeromicrobium erythreum</name>
    <dbReference type="NCBI Taxonomy" id="2041"/>
    <lineage>
        <taxon>Bacteria</taxon>
        <taxon>Bacillati</taxon>
        <taxon>Actinomycetota</taxon>
        <taxon>Actinomycetes</taxon>
        <taxon>Propionibacteriales</taxon>
        <taxon>Nocardioidaceae</taxon>
        <taxon>Aeromicrobium</taxon>
    </lineage>
</organism>
<dbReference type="Pfam" id="PF01740">
    <property type="entry name" value="STAS"/>
    <property type="match status" value="1"/>
</dbReference>
<sequence length="501" mass="52690">MSSTAVPVHEPTTVRAALRSPRVLRTEVLAGLVVALALIPEAISFSIIAGVDPRVGLFASFTMAVAISFLGGRPAMISAATGAIALVIAPVMREHGYDYLIATVLLGGAIQVVLALVGVARLMRFVPRSVMVGFVNALAILIFQAQLTHLVDVPWLVYPMVAVGIAVIVGFPRVNAVVPAPLVAIIALTGFTLLASITVPDVGDQGTLPDSLPSWFLPDVPLTLDTLRIIAPYALAMAVVGLLESLLTAKLVDDITDTPSDKTREAVGQGAANVITGFFGGMGGCAMIGQTMINVKVSGARTRISTFLAGVFLLVLVVGFGDVVALIPMAALVAVMMMVSVGTFDWHSVRPATLRRMPRSETAVMLVTVLGTVLTHNLAIGVVVGVLAAMTLFARRVAHLTDVERTVSSDADGTTTATYRVTGQLFFASSNELYTRFDYADDPARVVVDLSDARVWDASTVAALDAITTKYARRGSNVDIVGLDPASAERHERLTGRLGGH</sequence>
<evidence type="ECO:0000259" key="6">
    <source>
        <dbReference type="PROSITE" id="PS50801"/>
    </source>
</evidence>
<feature type="transmembrane region" description="Helical" evidence="5">
    <location>
        <begin position="55"/>
        <end position="71"/>
    </location>
</feature>
<keyword evidence="4 5" id="KW-0472">Membrane</keyword>
<feature type="transmembrane region" description="Helical" evidence="5">
    <location>
        <begin position="229"/>
        <end position="249"/>
    </location>
</feature>
<evidence type="ECO:0000313" key="7">
    <source>
        <dbReference type="EMBL" id="ALX03329.1"/>
    </source>
</evidence>
<feature type="transmembrane region" description="Helical" evidence="5">
    <location>
        <begin position="153"/>
        <end position="171"/>
    </location>
</feature>
<feature type="transmembrane region" description="Helical" evidence="5">
    <location>
        <begin position="130"/>
        <end position="147"/>
    </location>
</feature>
<dbReference type="InterPro" id="IPR052706">
    <property type="entry name" value="Membrane-Transporter-like"/>
</dbReference>
<name>A0A0U4BD77_9ACTN</name>
<dbReference type="AlphaFoldDB" id="A0A0U4BD77"/>
<evidence type="ECO:0000256" key="2">
    <source>
        <dbReference type="ARBA" id="ARBA00022692"/>
    </source>
</evidence>
<dbReference type="PATRIC" id="fig|2041.4.peg.149"/>
<accession>A0A0U4BD77</accession>
<dbReference type="InterPro" id="IPR011547">
    <property type="entry name" value="SLC26A/SulP_dom"/>
</dbReference>
<feature type="transmembrane region" description="Helical" evidence="5">
    <location>
        <begin position="178"/>
        <end position="199"/>
    </location>
</feature>
<feature type="transmembrane region" description="Helical" evidence="5">
    <location>
        <begin position="270"/>
        <end position="289"/>
    </location>
</feature>
<dbReference type="STRING" id="2041.AERYTH_00740"/>
<dbReference type="KEGG" id="aer:AERYTH_00740"/>
<feature type="transmembrane region" description="Helical" evidence="5">
    <location>
        <begin position="363"/>
        <end position="393"/>
    </location>
</feature>
<reference evidence="7 8" key="1">
    <citation type="journal article" date="1991" name="Int. J. Syst. Bacteriol.">
        <title>Description of the erythromycin-producing bacterium Arthrobacter sp. strain NRRL B-3381 as Aeromicrobium erythreum gen. nov., sp. nov.</title>
        <authorList>
            <person name="Miller E.S."/>
            <person name="Woese C.R."/>
            <person name="Brenner S."/>
        </authorList>
    </citation>
    <scope>NUCLEOTIDE SEQUENCE [LARGE SCALE GENOMIC DNA]</scope>
    <source>
        <strain evidence="7 8">AR18</strain>
    </source>
</reference>
<evidence type="ECO:0000256" key="3">
    <source>
        <dbReference type="ARBA" id="ARBA00022989"/>
    </source>
</evidence>